<feature type="transmembrane region" description="Helical" evidence="2">
    <location>
        <begin position="180"/>
        <end position="205"/>
    </location>
</feature>
<feature type="region of interest" description="Disordered" evidence="1">
    <location>
        <begin position="221"/>
        <end position="270"/>
    </location>
</feature>
<evidence type="ECO:0000256" key="2">
    <source>
        <dbReference type="SAM" id="Phobius"/>
    </source>
</evidence>
<evidence type="ECO:0000256" key="1">
    <source>
        <dbReference type="SAM" id="MobiDB-lite"/>
    </source>
</evidence>
<dbReference type="Proteomes" id="UP000681967">
    <property type="component" value="Unassembled WGS sequence"/>
</dbReference>
<sequence>DDGHLTALSVIEPLTENAMTYNVAFPIRSSNSNLFIFNEPASTSTVIDNPTAGTVTATNLAITEIGMYVLSMAITSSNNQYSILLISHAILVKENTNNSTLQTFIDFPTTYITYNADYDSMVSSGTLNIAGAVTYDYLVLIVKLPIVSEILFTKGFSFTVGDVLYTSNSSSSSSSGGKNAGLIAGITVGVVAGVALIAGGVLLTVKIFMVPTGQPFINNGPDDATAVLTEPEPTNGNTANSSTSKTAPNNNTNRAHSSLPTNSNGQRPVAGLSTASATNLFLSSPVTTVSAPNVMPSFELLNLEHH</sequence>
<dbReference type="Proteomes" id="UP000663824">
    <property type="component" value="Unassembled WGS sequence"/>
</dbReference>
<dbReference type="EMBL" id="CAJNOV010018925">
    <property type="protein sequence ID" value="CAF1625782.1"/>
    <property type="molecule type" value="Genomic_DNA"/>
</dbReference>
<keyword evidence="2" id="KW-0812">Transmembrane</keyword>
<evidence type="ECO:0000313" key="4">
    <source>
        <dbReference type="EMBL" id="CAF2066405.1"/>
    </source>
</evidence>
<accession>A0A816CT07</accession>
<organism evidence="3 7">
    <name type="scientific">Rotaria magnacalcarata</name>
    <dbReference type="NCBI Taxonomy" id="392030"/>
    <lineage>
        <taxon>Eukaryota</taxon>
        <taxon>Metazoa</taxon>
        <taxon>Spiralia</taxon>
        <taxon>Gnathifera</taxon>
        <taxon>Rotifera</taxon>
        <taxon>Eurotatoria</taxon>
        <taxon>Bdelloidea</taxon>
        <taxon>Philodinida</taxon>
        <taxon>Philodinidae</taxon>
        <taxon>Rotaria</taxon>
    </lineage>
</organism>
<dbReference type="EMBL" id="CAJNRE010007591">
    <property type="protein sequence ID" value="CAF2066405.1"/>
    <property type="molecule type" value="Genomic_DNA"/>
</dbReference>
<reference evidence="3" key="1">
    <citation type="submission" date="2021-02" db="EMBL/GenBank/DDBJ databases">
        <authorList>
            <person name="Nowell W R."/>
        </authorList>
    </citation>
    <scope>NUCLEOTIDE SEQUENCE</scope>
</reference>
<evidence type="ECO:0000313" key="5">
    <source>
        <dbReference type="EMBL" id="CAF3792801.1"/>
    </source>
</evidence>
<keyword evidence="2" id="KW-0472">Membrane</keyword>
<evidence type="ECO:0000313" key="7">
    <source>
        <dbReference type="Proteomes" id="UP000663855"/>
    </source>
</evidence>
<feature type="non-terminal residue" evidence="3">
    <location>
        <position position="1"/>
    </location>
</feature>
<dbReference type="EMBL" id="CAJOBH010000451">
    <property type="protein sequence ID" value="CAF3792801.1"/>
    <property type="molecule type" value="Genomic_DNA"/>
</dbReference>
<protein>
    <submittedName>
        <fullName evidence="3">Uncharacterized protein</fullName>
    </submittedName>
</protein>
<gene>
    <name evidence="5" type="ORF">BYL167_LOCUS2546</name>
    <name evidence="3" type="ORF">CJN711_LOCUS38640</name>
    <name evidence="4" type="ORF">MBJ925_LOCUS15884</name>
    <name evidence="6" type="ORF">SMN809_LOCUS6740</name>
</gene>
<dbReference type="Proteomes" id="UP000663855">
    <property type="component" value="Unassembled WGS sequence"/>
</dbReference>
<comment type="caution">
    <text evidence="3">The sequence shown here is derived from an EMBL/GenBank/DDBJ whole genome shotgun (WGS) entry which is preliminary data.</text>
</comment>
<dbReference type="Proteomes" id="UP000676336">
    <property type="component" value="Unassembled WGS sequence"/>
</dbReference>
<feature type="compositionally biased region" description="Polar residues" evidence="1">
    <location>
        <begin position="232"/>
        <end position="266"/>
    </location>
</feature>
<dbReference type="AlphaFoldDB" id="A0A816CT07"/>
<evidence type="ECO:0000313" key="6">
    <source>
        <dbReference type="EMBL" id="CAF3903009.1"/>
    </source>
</evidence>
<name>A0A816CT07_9BILA</name>
<keyword evidence="2" id="KW-1133">Transmembrane helix</keyword>
<evidence type="ECO:0000313" key="3">
    <source>
        <dbReference type="EMBL" id="CAF1625782.1"/>
    </source>
</evidence>
<proteinExistence type="predicted"/>
<dbReference type="EMBL" id="CAJOBI010001860">
    <property type="protein sequence ID" value="CAF3903009.1"/>
    <property type="molecule type" value="Genomic_DNA"/>
</dbReference>